<dbReference type="InterPro" id="IPR000477">
    <property type="entry name" value="RT_dom"/>
</dbReference>
<sequence length="344" mass="38750">MSIVRPILKKGQQTDKSNYGPISLLPTFSKVFEIIILARFQHFFYFNNILSDSQYGFKKGCSTSSALHTVFQVVLDALDGSQCVGAIYCDLYKALDCINHSILLGKLQRYGLSGKALSLITSYLSNRRQTVSLTHGEQLHGNWLETVSGVPQGSILGPFLFYVYLNDLSSNINSNVVCYADDTTTISSSCDVNSLETVMNETFFSLHKWFKSNGLHLNEEKTNVMLFWPVHRDYGTFNINGINPTKSASLLGVAVDERLNWSTHIDNLCGKLTSITFAFRLLAPVVSKETILQVYYAYAFSRLKYGIGFWGSSGDILRVFRLQKRIVRIISRANNRVHCKPLFK</sequence>
<evidence type="ECO:0000313" key="2">
    <source>
        <dbReference type="EMBL" id="JAT25299.1"/>
    </source>
</evidence>
<evidence type="ECO:0000259" key="1">
    <source>
        <dbReference type="PROSITE" id="PS50878"/>
    </source>
</evidence>
<feature type="domain" description="Reverse transcriptase" evidence="1">
    <location>
        <begin position="1"/>
        <end position="255"/>
    </location>
</feature>
<dbReference type="EMBL" id="GEBQ01014678">
    <property type="protein sequence ID" value="JAT25299.1"/>
    <property type="molecule type" value="Transcribed_RNA"/>
</dbReference>
<reference evidence="2" key="1">
    <citation type="submission" date="2015-11" db="EMBL/GenBank/DDBJ databases">
        <title>De novo transcriptome assembly of four potential Pierce s Disease insect vectors from Arizona vineyards.</title>
        <authorList>
            <person name="Tassone E.E."/>
        </authorList>
    </citation>
    <scope>NUCLEOTIDE SEQUENCE</scope>
</reference>
<feature type="non-terminal residue" evidence="2">
    <location>
        <position position="344"/>
    </location>
</feature>
<dbReference type="PROSITE" id="PS50878">
    <property type="entry name" value="RT_POL"/>
    <property type="match status" value="1"/>
</dbReference>
<dbReference type="AlphaFoldDB" id="A0A1B6LNY6"/>
<name>A0A1B6LNY6_9HEMI</name>
<gene>
    <name evidence="2" type="ORF">g.37011</name>
</gene>
<dbReference type="GO" id="GO:0071897">
    <property type="term" value="P:DNA biosynthetic process"/>
    <property type="evidence" value="ECO:0007669"/>
    <property type="project" value="UniProtKB-ARBA"/>
</dbReference>
<dbReference type="SUPFAM" id="SSF56672">
    <property type="entry name" value="DNA/RNA polymerases"/>
    <property type="match status" value="1"/>
</dbReference>
<dbReference type="Pfam" id="PF00078">
    <property type="entry name" value="RVT_1"/>
    <property type="match status" value="1"/>
</dbReference>
<protein>
    <recommendedName>
        <fullName evidence="1">Reverse transcriptase domain-containing protein</fullName>
    </recommendedName>
</protein>
<proteinExistence type="predicted"/>
<dbReference type="CDD" id="cd01650">
    <property type="entry name" value="RT_nLTR_like"/>
    <property type="match status" value="1"/>
</dbReference>
<dbReference type="InterPro" id="IPR043502">
    <property type="entry name" value="DNA/RNA_pol_sf"/>
</dbReference>
<dbReference type="PANTHER" id="PTHR33332">
    <property type="entry name" value="REVERSE TRANSCRIPTASE DOMAIN-CONTAINING PROTEIN"/>
    <property type="match status" value="1"/>
</dbReference>
<accession>A0A1B6LNY6</accession>
<organism evidence="2">
    <name type="scientific">Graphocephala atropunctata</name>
    <dbReference type="NCBI Taxonomy" id="36148"/>
    <lineage>
        <taxon>Eukaryota</taxon>
        <taxon>Metazoa</taxon>
        <taxon>Ecdysozoa</taxon>
        <taxon>Arthropoda</taxon>
        <taxon>Hexapoda</taxon>
        <taxon>Insecta</taxon>
        <taxon>Pterygota</taxon>
        <taxon>Neoptera</taxon>
        <taxon>Paraneoptera</taxon>
        <taxon>Hemiptera</taxon>
        <taxon>Auchenorrhyncha</taxon>
        <taxon>Membracoidea</taxon>
        <taxon>Cicadellidae</taxon>
        <taxon>Cicadellinae</taxon>
        <taxon>Cicadellini</taxon>
        <taxon>Graphocephala</taxon>
    </lineage>
</organism>